<dbReference type="STRING" id="202955.GCA_000759995_03015"/>
<comment type="caution">
    <text evidence="1">The sequence shown here is derived from an EMBL/GenBank/DDBJ whole genome shotgun (WGS) entry which is preliminary data.</text>
</comment>
<sequence>MSKKIVRQTLLAISVSSSMLTFGHAAETLMTEK</sequence>
<keyword evidence="2" id="KW-1185">Reference proteome</keyword>
<accession>V2V965</accession>
<name>V2V965_9GAMM</name>
<evidence type="ECO:0000313" key="1">
    <source>
        <dbReference type="EMBL" id="ESK57401.1"/>
    </source>
</evidence>
<proteinExistence type="predicted"/>
<organism evidence="1 2">
    <name type="scientific">Acinetobacter tjernbergiae DSM 14971 = CIP 107465</name>
    <dbReference type="NCBI Taxonomy" id="1120928"/>
    <lineage>
        <taxon>Bacteria</taxon>
        <taxon>Pseudomonadati</taxon>
        <taxon>Pseudomonadota</taxon>
        <taxon>Gammaproteobacteria</taxon>
        <taxon>Moraxellales</taxon>
        <taxon>Moraxellaceae</taxon>
        <taxon>Acinetobacter</taxon>
    </lineage>
</organism>
<dbReference type="PATRIC" id="fig|1120928.5.peg.331"/>
<reference evidence="1 2" key="1">
    <citation type="submission" date="2013-10" db="EMBL/GenBank/DDBJ databases">
        <title>The Genome Sequence of Acinetobacter tjernbergiae CIP107465.</title>
        <authorList>
            <consortium name="The Broad Institute Genomics Platform"/>
            <consortium name="The Broad Institute Genome Sequencing Center for Infectious Disease"/>
            <person name="Cerqueira G."/>
            <person name="Feldgarden M."/>
            <person name="Courvalin P."/>
            <person name="Grillot-Courvalin C."/>
            <person name="Clermont D."/>
            <person name="Rocha E."/>
            <person name="Yoon E.-J."/>
            <person name="Nemec A."/>
            <person name="Young S.K."/>
            <person name="Zeng Q."/>
            <person name="Gargeya S."/>
            <person name="Fitzgerald M."/>
            <person name="Abouelleil A."/>
            <person name="Alvarado L."/>
            <person name="Berlin A.M."/>
            <person name="Chapman S.B."/>
            <person name="Gainer-Dewar J."/>
            <person name="Goldberg J."/>
            <person name="Gnerre S."/>
            <person name="Griggs A."/>
            <person name="Gujja S."/>
            <person name="Hansen M."/>
            <person name="Howarth C."/>
            <person name="Imamovic A."/>
            <person name="Ireland A."/>
            <person name="Larimer J."/>
            <person name="McCowan C."/>
            <person name="Murphy C."/>
            <person name="Pearson M."/>
            <person name="Poon T.W."/>
            <person name="Priest M."/>
            <person name="Roberts A."/>
            <person name="Saif S."/>
            <person name="Shea T."/>
            <person name="Sykes S."/>
            <person name="Wortman J."/>
            <person name="Nusbaum C."/>
            <person name="Birren B."/>
        </authorList>
    </citation>
    <scope>NUCLEOTIDE SEQUENCE [LARGE SCALE GENOMIC DNA]</scope>
    <source>
        <strain evidence="1 2">CIP 107465</strain>
    </source>
</reference>
<evidence type="ECO:0000313" key="2">
    <source>
        <dbReference type="Proteomes" id="UP000017404"/>
    </source>
</evidence>
<protein>
    <submittedName>
        <fullName evidence="1">Uncharacterized protein</fullName>
    </submittedName>
</protein>
<dbReference type="EMBL" id="AYEV01000002">
    <property type="protein sequence ID" value="ESK57401.1"/>
    <property type="molecule type" value="Genomic_DNA"/>
</dbReference>
<dbReference type="Proteomes" id="UP000017404">
    <property type="component" value="Unassembled WGS sequence"/>
</dbReference>
<gene>
    <name evidence="1" type="ORF">F990_00318</name>
</gene>
<dbReference type="AlphaFoldDB" id="V2V965"/>